<dbReference type="InterPro" id="IPR001296">
    <property type="entry name" value="Glyco_trans_1"/>
</dbReference>
<dbReference type="GO" id="GO:0016757">
    <property type="term" value="F:glycosyltransferase activity"/>
    <property type="evidence" value="ECO:0007669"/>
    <property type="project" value="InterPro"/>
</dbReference>
<dbReference type="PANTHER" id="PTHR45947">
    <property type="entry name" value="SULFOQUINOVOSYL TRANSFERASE SQD2"/>
    <property type="match status" value="1"/>
</dbReference>
<evidence type="ECO:0000313" key="3">
    <source>
        <dbReference type="EMBL" id="VAW42984.1"/>
    </source>
</evidence>
<name>A0A3B0WHG0_9ZZZZ</name>
<gene>
    <name evidence="3" type="ORF">MNBD_CHLOROFLEXI01-4759</name>
</gene>
<dbReference type="Pfam" id="PF00534">
    <property type="entry name" value="Glycos_transf_1"/>
    <property type="match status" value="1"/>
</dbReference>
<evidence type="ECO:0008006" key="4">
    <source>
        <dbReference type="Google" id="ProtNLM"/>
    </source>
</evidence>
<dbReference type="CDD" id="cd03823">
    <property type="entry name" value="GT4_ExpE7-like"/>
    <property type="match status" value="1"/>
</dbReference>
<accession>A0A3B0WHG0</accession>
<dbReference type="PANTHER" id="PTHR45947:SF13">
    <property type="entry name" value="TRANSFERASE"/>
    <property type="match status" value="1"/>
</dbReference>
<organism evidence="3">
    <name type="scientific">hydrothermal vent metagenome</name>
    <dbReference type="NCBI Taxonomy" id="652676"/>
    <lineage>
        <taxon>unclassified sequences</taxon>
        <taxon>metagenomes</taxon>
        <taxon>ecological metagenomes</taxon>
    </lineage>
</organism>
<dbReference type="InterPro" id="IPR028098">
    <property type="entry name" value="Glyco_trans_4-like_N"/>
</dbReference>
<feature type="domain" description="Glycosyl transferase family 1" evidence="1">
    <location>
        <begin position="253"/>
        <end position="408"/>
    </location>
</feature>
<protein>
    <recommendedName>
        <fullName evidence="4">Glycosyltransferase</fullName>
    </recommendedName>
</protein>
<dbReference type="SUPFAM" id="SSF53756">
    <property type="entry name" value="UDP-Glycosyltransferase/glycogen phosphorylase"/>
    <property type="match status" value="1"/>
</dbReference>
<dbReference type="Pfam" id="PF13439">
    <property type="entry name" value="Glyco_transf_4"/>
    <property type="match status" value="1"/>
</dbReference>
<dbReference type="AlphaFoldDB" id="A0A3B0WHG0"/>
<dbReference type="InterPro" id="IPR050194">
    <property type="entry name" value="Glycosyltransferase_grp1"/>
</dbReference>
<feature type="domain" description="Glycosyltransferase subfamily 4-like N-terminal" evidence="2">
    <location>
        <begin position="27"/>
        <end position="237"/>
    </location>
</feature>
<reference evidence="3" key="1">
    <citation type="submission" date="2018-06" db="EMBL/GenBank/DDBJ databases">
        <authorList>
            <person name="Zhirakovskaya E."/>
        </authorList>
    </citation>
    <scope>NUCLEOTIDE SEQUENCE</scope>
</reference>
<dbReference type="EMBL" id="UOEU01000994">
    <property type="protein sequence ID" value="VAW42984.1"/>
    <property type="molecule type" value="Genomic_DNA"/>
</dbReference>
<evidence type="ECO:0000259" key="2">
    <source>
        <dbReference type="Pfam" id="PF13439"/>
    </source>
</evidence>
<evidence type="ECO:0000259" key="1">
    <source>
        <dbReference type="Pfam" id="PF00534"/>
    </source>
</evidence>
<proteinExistence type="predicted"/>
<sequence>MLTYHPQPSKTMRILHVVHQYPPEHTGGTEYYTQWLTQALQRRQHQVSIFHRTSGKSSGLAQRDEAGVTVWSAWDGSMTPNGRFRSTFSNPHLNQAFSQILAQTQPQLIHLQHLMGLPVGIARQIDRAGLPYVVTLHDYWYGCANAQLITNYDNTLCSGPSRWLNCAHCALARAGKPDIVLARPLIAPLLAARHYLLRRVLEKAAVLIAPSTFVKQQYAALGLPTGHMQVVRHGIELPDETNQQLLHGKRPYADPPLQISYIGGLSWQKGVHLLVTAVNQLPATEAQLIIYGDPEPFPEYVATLKQSIAQNNIQFGGKLARQDLWQALAKTDVLVVPSVWYETSSLIIQEAQAAGVPVIASNIGAIPEKVTDGVDGLLFAANDSQALYNSLLSLLQQPEKLNEMRDNIQPVRSISNHVDEIEGIYETAVRQSARAIPKS</sequence>
<dbReference type="Gene3D" id="3.40.50.2000">
    <property type="entry name" value="Glycogen Phosphorylase B"/>
    <property type="match status" value="2"/>
</dbReference>